<dbReference type="PROSITE" id="PS00409">
    <property type="entry name" value="PROKAR_NTER_METHYL"/>
    <property type="match status" value="1"/>
</dbReference>
<dbReference type="InterPro" id="IPR032092">
    <property type="entry name" value="PilW"/>
</dbReference>
<reference evidence="3 4" key="1">
    <citation type="submission" date="2020-10" db="EMBL/GenBank/DDBJ databases">
        <title>Phylogeny of dyella-like bacteria.</title>
        <authorList>
            <person name="Fu J."/>
        </authorList>
    </citation>
    <scope>NUCLEOTIDE SEQUENCE [LARGE SCALE GENOMIC DNA]</scope>
    <source>
        <strain evidence="3 4">THG-B117</strain>
    </source>
</reference>
<keyword evidence="2" id="KW-1133">Transmembrane helix</keyword>
<keyword evidence="4" id="KW-1185">Reference proteome</keyword>
<protein>
    <submittedName>
        <fullName evidence="3">Prepilin-type N-terminal cleavage/methylation domain-containing protein</fullName>
    </submittedName>
</protein>
<dbReference type="Pfam" id="PF16074">
    <property type="entry name" value="PilW"/>
    <property type="match status" value="1"/>
</dbReference>
<dbReference type="EMBL" id="JADIKC010000001">
    <property type="protein sequence ID" value="MBM7119754.1"/>
    <property type="molecule type" value="Genomic_DNA"/>
</dbReference>
<dbReference type="RefSeq" id="WP_204634222.1">
    <property type="nucleotide sequence ID" value="NZ_JADIKC010000001.1"/>
</dbReference>
<name>A0ABS2JL40_9GAMM</name>
<evidence type="ECO:0000256" key="1">
    <source>
        <dbReference type="SAM" id="MobiDB-lite"/>
    </source>
</evidence>
<dbReference type="NCBIfam" id="TIGR02532">
    <property type="entry name" value="IV_pilin_GFxxxE"/>
    <property type="match status" value="1"/>
</dbReference>
<gene>
    <name evidence="3" type="ORF">ISP20_01165</name>
</gene>
<feature type="transmembrane region" description="Helical" evidence="2">
    <location>
        <begin position="12"/>
        <end position="35"/>
    </location>
</feature>
<dbReference type="InterPro" id="IPR012902">
    <property type="entry name" value="N_methyl_site"/>
</dbReference>
<keyword evidence="2" id="KW-0472">Membrane</keyword>
<keyword evidence="2" id="KW-0812">Transmembrane</keyword>
<organism evidence="3 4">
    <name type="scientific">Dyella kyungheensis</name>
    <dbReference type="NCBI Taxonomy" id="1242174"/>
    <lineage>
        <taxon>Bacteria</taxon>
        <taxon>Pseudomonadati</taxon>
        <taxon>Pseudomonadota</taxon>
        <taxon>Gammaproteobacteria</taxon>
        <taxon>Lysobacterales</taxon>
        <taxon>Rhodanobacteraceae</taxon>
        <taxon>Dyella</taxon>
    </lineage>
</organism>
<proteinExistence type="predicted"/>
<dbReference type="Pfam" id="PF07963">
    <property type="entry name" value="N_methyl"/>
    <property type="match status" value="1"/>
</dbReference>
<accession>A0ABS2JL40</accession>
<evidence type="ECO:0000313" key="4">
    <source>
        <dbReference type="Proteomes" id="UP001430065"/>
    </source>
</evidence>
<evidence type="ECO:0000256" key="2">
    <source>
        <dbReference type="SAM" id="Phobius"/>
    </source>
</evidence>
<feature type="compositionally biased region" description="Polar residues" evidence="1">
    <location>
        <begin position="313"/>
        <end position="325"/>
    </location>
</feature>
<dbReference type="Proteomes" id="UP001430065">
    <property type="component" value="Unassembled WGS sequence"/>
</dbReference>
<sequence>MRLPAASARGFTLIELMVAMLLGLVVIAGVGSVFLSNQRVYRTNRALSDVQDSSRVAFELLARDIRNAGLTACSNSGRIGNVLNSGPNAGGTAWWADWGHAVRGFAGDDTDVAAGTNAGDRIAGTPSVQLIGGDESSFSVATHDPTTATFTLNESSADLNASGVYVVCDFDHAAIFKASAFNNGAKTIAHGTAGGNCSAGLGYPTVCTGTANSYTFGANALITQLNAADWYVGRNPANGTSLYRLTRNGNAFERLEMVRGVVSMGLTYFQPGLSTQFVDAATVTNWALVSAVRINLRVQSSDGTAGASPIDRSFTTTTTVRNRVE</sequence>
<feature type="region of interest" description="Disordered" evidence="1">
    <location>
        <begin position="303"/>
        <end position="325"/>
    </location>
</feature>
<comment type="caution">
    <text evidence="3">The sequence shown here is derived from an EMBL/GenBank/DDBJ whole genome shotgun (WGS) entry which is preliminary data.</text>
</comment>
<evidence type="ECO:0000313" key="3">
    <source>
        <dbReference type="EMBL" id="MBM7119754.1"/>
    </source>
</evidence>